<proteinExistence type="predicted"/>
<comment type="caution">
    <text evidence="4">The sequence shown here is derived from an EMBL/GenBank/DDBJ whole genome shotgun (WGS) entry which is preliminary data.</text>
</comment>
<feature type="repeat" description="TPR" evidence="1">
    <location>
        <begin position="43"/>
        <end position="76"/>
    </location>
</feature>
<organism evidence="4 5">
    <name type="scientific">Candidatus Auribacter fodinae</name>
    <dbReference type="NCBI Taxonomy" id="2093366"/>
    <lineage>
        <taxon>Bacteria</taxon>
        <taxon>Pseudomonadati</taxon>
        <taxon>Candidatus Auribacterota</taxon>
        <taxon>Candidatus Auribacteria</taxon>
        <taxon>Candidatus Auribacterales</taxon>
        <taxon>Candidatus Auribacteraceae</taxon>
        <taxon>Candidatus Auribacter</taxon>
    </lineage>
</organism>
<dbReference type="Pfam" id="PF13485">
    <property type="entry name" value="Peptidase_MA_2"/>
    <property type="match status" value="1"/>
</dbReference>
<feature type="chain" id="PRO_5017359761" description="Peptidase MA-like domain-containing protein" evidence="2">
    <location>
        <begin position="26"/>
        <end position="500"/>
    </location>
</feature>
<feature type="signal peptide" evidence="2">
    <location>
        <begin position="1"/>
        <end position="25"/>
    </location>
</feature>
<dbReference type="InterPro" id="IPR039568">
    <property type="entry name" value="Peptidase_MA-like_dom"/>
</dbReference>
<name>A0A3A4R2T1_9BACT</name>
<evidence type="ECO:0000256" key="1">
    <source>
        <dbReference type="PROSITE-ProRule" id="PRU00339"/>
    </source>
</evidence>
<keyword evidence="1" id="KW-0802">TPR repeat</keyword>
<accession>A0A3A4R2T1</accession>
<dbReference type="AlphaFoldDB" id="A0A3A4R2T1"/>
<evidence type="ECO:0000313" key="4">
    <source>
        <dbReference type="EMBL" id="RJP60414.1"/>
    </source>
</evidence>
<protein>
    <recommendedName>
        <fullName evidence="3">Peptidase MA-like domain-containing protein</fullName>
    </recommendedName>
</protein>
<dbReference type="InterPro" id="IPR019734">
    <property type="entry name" value="TPR_rpt"/>
</dbReference>
<sequence>MLYFMKRCLSGILYAIMMISMTAHAETYRMPDENAEQGTVATINDYLRSIQSYIDSNNYPAAIELFRKCEMLDPDNDALHQSFASVLNAYAVQLASQGKYDTALSVIEEAYTITPVSPITDNYRAILRGKAQQLYQSKEWLQAINIHKFIMSRPDIFGTVDVWAYLNDIADLYVLWGIEYLSINDISSAEEKFQFALMKIPHHTKALFYLGNIAFNKHQLPKAKIYWDELAKTGESDELFQQLYDRLNREYAIYDSLDAKNSDIFAIHHDNTIPEKRLREITSYLKKAYDTIGAKFSYYPESTVVIILTEPDSFFISTDVPHFAGGLYDGKIHIPVDNKNLLPGGAESLEHVIFHEYTHLVVHRISEHNVPLWLNEGIAEYFSREKPEYAYLKKALLKNSYFPFHALNNAIRNPSNIEKILLAYEESCFIVAFIIDKYGLDKLHRILALFGEQLSNDEVFKSVLSMSFAEFEDAWKDYAVKTLLTSSEQKLLRYQSSSRR</sequence>
<evidence type="ECO:0000259" key="3">
    <source>
        <dbReference type="Pfam" id="PF13485"/>
    </source>
</evidence>
<evidence type="ECO:0000313" key="5">
    <source>
        <dbReference type="Proteomes" id="UP000266426"/>
    </source>
</evidence>
<dbReference type="EMBL" id="QZJZ01000030">
    <property type="protein sequence ID" value="RJP60414.1"/>
    <property type="molecule type" value="Genomic_DNA"/>
</dbReference>
<feature type="repeat" description="TPR" evidence="1">
    <location>
        <begin position="170"/>
        <end position="203"/>
    </location>
</feature>
<reference evidence="4 5" key="1">
    <citation type="journal article" date="2017" name="ISME J.">
        <title>Energy and carbon metabolisms in a deep terrestrial subsurface fluid microbial community.</title>
        <authorList>
            <person name="Momper L."/>
            <person name="Jungbluth S.P."/>
            <person name="Lee M.D."/>
            <person name="Amend J.P."/>
        </authorList>
    </citation>
    <scope>NUCLEOTIDE SEQUENCE [LARGE SCALE GENOMIC DNA]</scope>
    <source>
        <strain evidence="4">SURF_26</strain>
    </source>
</reference>
<dbReference type="Gene3D" id="1.25.40.10">
    <property type="entry name" value="Tetratricopeptide repeat domain"/>
    <property type="match status" value="1"/>
</dbReference>
<keyword evidence="2" id="KW-0732">Signal</keyword>
<evidence type="ECO:0000256" key="2">
    <source>
        <dbReference type="SAM" id="SignalP"/>
    </source>
</evidence>
<feature type="domain" description="Peptidase MA-like" evidence="3">
    <location>
        <begin position="351"/>
        <end position="479"/>
    </location>
</feature>
<dbReference type="Proteomes" id="UP000266426">
    <property type="component" value="Unassembled WGS sequence"/>
</dbReference>
<dbReference type="InterPro" id="IPR011990">
    <property type="entry name" value="TPR-like_helical_dom_sf"/>
</dbReference>
<dbReference type="PROSITE" id="PS50005">
    <property type="entry name" value="TPR"/>
    <property type="match status" value="2"/>
</dbReference>
<dbReference type="SMART" id="SM00028">
    <property type="entry name" value="TPR"/>
    <property type="match status" value="4"/>
</dbReference>
<gene>
    <name evidence="4" type="ORF">C4541_04110</name>
</gene>
<dbReference type="SUPFAM" id="SSF48452">
    <property type="entry name" value="TPR-like"/>
    <property type="match status" value="2"/>
</dbReference>